<evidence type="ECO:0000256" key="1">
    <source>
        <dbReference type="SAM" id="Phobius"/>
    </source>
</evidence>
<keyword evidence="1" id="KW-0812">Transmembrane</keyword>
<keyword evidence="1" id="KW-1133">Transmembrane helix</keyword>
<evidence type="ECO:0000313" key="3">
    <source>
        <dbReference type="Proteomes" id="UP000179243"/>
    </source>
</evidence>
<dbReference type="AlphaFoldDB" id="A0A1F7FIJ6"/>
<feature type="transmembrane region" description="Helical" evidence="1">
    <location>
        <begin position="12"/>
        <end position="36"/>
    </location>
</feature>
<name>A0A1F7FIJ6_UNCRA</name>
<organism evidence="2 3">
    <name type="scientific">Candidatus Raymondbacteria bacterium RIFOXYD12_FULL_49_13</name>
    <dbReference type="NCBI Taxonomy" id="1817890"/>
    <lineage>
        <taxon>Bacteria</taxon>
        <taxon>Raymondiibacteriota</taxon>
    </lineage>
</organism>
<comment type="caution">
    <text evidence="2">The sequence shown here is derived from an EMBL/GenBank/DDBJ whole genome shotgun (WGS) entry which is preliminary data.</text>
</comment>
<sequence>METKNALPLLLWPLFLCKFMLMLTFYRILAQVYIYFLCMNEKTNTKNGGFGIRVRDLRKRK</sequence>
<evidence type="ECO:0000313" key="2">
    <source>
        <dbReference type="EMBL" id="OGK06286.1"/>
    </source>
</evidence>
<keyword evidence="1" id="KW-0472">Membrane</keyword>
<reference evidence="2 3" key="1">
    <citation type="journal article" date="2016" name="Nat. Commun.">
        <title>Thousands of microbial genomes shed light on interconnected biogeochemical processes in an aquifer system.</title>
        <authorList>
            <person name="Anantharaman K."/>
            <person name="Brown C.T."/>
            <person name="Hug L.A."/>
            <person name="Sharon I."/>
            <person name="Castelle C.J."/>
            <person name="Probst A.J."/>
            <person name="Thomas B.C."/>
            <person name="Singh A."/>
            <person name="Wilkins M.J."/>
            <person name="Karaoz U."/>
            <person name="Brodie E.L."/>
            <person name="Williams K.H."/>
            <person name="Hubbard S.S."/>
            <person name="Banfield J.F."/>
        </authorList>
    </citation>
    <scope>NUCLEOTIDE SEQUENCE [LARGE SCALE GENOMIC DNA]</scope>
</reference>
<dbReference type="EMBL" id="MFYX01000033">
    <property type="protein sequence ID" value="OGK06286.1"/>
    <property type="molecule type" value="Genomic_DNA"/>
</dbReference>
<gene>
    <name evidence="2" type="ORF">A2519_08405</name>
</gene>
<proteinExistence type="predicted"/>
<dbReference type="Proteomes" id="UP000179243">
    <property type="component" value="Unassembled WGS sequence"/>
</dbReference>
<protein>
    <submittedName>
        <fullName evidence="2">Uncharacterized protein</fullName>
    </submittedName>
</protein>
<accession>A0A1F7FIJ6</accession>